<comment type="subcellular location">
    <subcellularLocation>
        <location evidence="1 12">Cytoplasm</location>
    </subcellularLocation>
</comment>
<evidence type="ECO:0000313" key="15">
    <source>
        <dbReference type="EMBL" id="QOW21613.1"/>
    </source>
</evidence>
<dbReference type="Pfam" id="PF20260">
    <property type="entry name" value="PUA_4"/>
    <property type="match status" value="1"/>
</dbReference>
<evidence type="ECO:0000256" key="11">
    <source>
        <dbReference type="ARBA" id="ARBA00047944"/>
    </source>
</evidence>
<dbReference type="PIRSF" id="PIRSF015601">
    <property type="entry name" value="MTase_slr0722"/>
    <property type="match status" value="1"/>
</dbReference>
<evidence type="ECO:0000313" key="16">
    <source>
        <dbReference type="Proteomes" id="UP000593932"/>
    </source>
</evidence>
<reference evidence="15 16" key="1">
    <citation type="submission" date="2020-10" db="EMBL/GenBank/DDBJ databases">
        <title>complete genome sequencing of Lysobacter sp. H23M41.</title>
        <authorList>
            <person name="Bae J.-W."/>
            <person name="Lee S.-Y."/>
        </authorList>
    </citation>
    <scope>NUCLEOTIDE SEQUENCE [LARGE SCALE GENOMIC DNA]</scope>
    <source>
        <strain evidence="15 16">H23M41</strain>
    </source>
</reference>
<dbReference type="GO" id="GO:0008168">
    <property type="term" value="F:methyltransferase activity"/>
    <property type="evidence" value="ECO:0007669"/>
    <property type="project" value="UniProtKB-KW"/>
</dbReference>
<feature type="domain" description="Ribosomal RNA small subunit methyltransferase E methyltransferase" evidence="13">
    <location>
        <begin position="75"/>
        <end position="249"/>
    </location>
</feature>
<evidence type="ECO:0000256" key="9">
    <source>
        <dbReference type="ARBA" id="ARBA00022691"/>
    </source>
</evidence>
<comment type="catalytic activity">
    <reaction evidence="11 12">
        <text>uridine(1498) in 16S rRNA + S-adenosyl-L-methionine = N(3)-methyluridine(1498) in 16S rRNA + S-adenosyl-L-homocysteine + H(+)</text>
        <dbReference type="Rhea" id="RHEA:42920"/>
        <dbReference type="Rhea" id="RHEA-COMP:10283"/>
        <dbReference type="Rhea" id="RHEA-COMP:10284"/>
        <dbReference type="ChEBI" id="CHEBI:15378"/>
        <dbReference type="ChEBI" id="CHEBI:57856"/>
        <dbReference type="ChEBI" id="CHEBI:59789"/>
        <dbReference type="ChEBI" id="CHEBI:65315"/>
        <dbReference type="ChEBI" id="CHEBI:74502"/>
        <dbReference type="EC" id="2.1.1.193"/>
    </reaction>
</comment>
<evidence type="ECO:0000256" key="4">
    <source>
        <dbReference type="ARBA" id="ARBA00013673"/>
    </source>
</evidence>
<dbReference type="GO" id="GO:0032259">
    <property type="term" value="P:methylation"/>
    <property type="evidence" value="ECO:0007669"/>
    <property type="project" value="UniProtKB-KW"/>
</dbReference>
<keyword evidence="16" id="KW-1185">Reference proteome</keyword>
<dbReference type="InterPro" id="IPR046887">
    <property type="entry name" value="RsmE_PUA-like"/>
</dbReference>
<evidence type="ECO:0000256" key="1">
    <source>
        <dbReference type="ARBA" id="ARBA00004496"/>
    </source>
</evidence>
<evidence type="ECO:0000256" key="7">
    <source>
        <dbReference type="ARBA" id="ARBA00022603"/>
    </source>
</evidence>
<dbReference type="PANTHER" id="PTHR30027:SF3">
    <property type="entry name" value="16S RRNA (URACIL(1498)-N(3))-METHYLTRANSFERASE"/>
    <property type="match status" value="1"/>
</dbReference>
<keyword evidence="8 12" id="KW-0808">Transferase</keyword>
<evidence type="ECO:0000256" key="8">
    <source>
        <dbReference type="ARBA" id="ARBA00022679"/>
    </source>
</evidence>
<comment type="function">
    <text evidence="10 12">Specifically methylates the N3 position of the uracil ring of uridine 1498 (m3U1498) in 16S rRNA. Acts on the fully assembled 30S ribosomal subunit.</text>
</comment>
<dbReference type="InterPro" id="IPR015947">
    <property type="entry name" value="PUA-like_sf"/>
</dbReference>
<evidence type="ECO:0000256" key="6">
    <source>
        <dbReference type="ARBA" id="ARBA00022552"/>
    </source>
</evidence>
<name>A0A7S6UJU7_9GAMM</name>
<dbReference type="CDD" id="cd18084">
    <property type="entry name" value="RsmE-like"/>
    <property type="match status" value="1"/>
</dbReference>
<proteinExistence type="inferred from homology"/>
<evidence type="ECO:0000259" key="13">
    <source>
        <dbReference type="Pfam" id="PF04452"/>
    </source>
</evidence>
<keyword evidence="9 12" id="KW-0949">S-adenosyl-L-methionine</keyword>
<dbReference type="RefSeq" id="WP_194034177.1">
    <property type="nucleotide sequence ID" value="NZ_CP063657.1"/>
</dbReference>
<protein>
    <recommendedName>
        <fullName evidence="4 12">Ribosomal RNA small subunit methyltransferase E</fullName>
        <ecNumber evidence="3 12">2.1.1.193</ecNumber>
    </recommendedName>
</protein>
<dbReference type="Pfam" id="PF04452">
    <property type="entry name" value="Methyltrans_RNA"/>
    <property type="match status" value="1"/>
</dbReference>
<gene>
    <name evidence="15" type="ORF">INQ42_10265</name>
</gene>
<evidence type="ECO:0000256" key="12">
    <source>
        <dbReference type="PIRNR" id="PIRNR015601"/>
    </source>
</evidence>
<evidence type="ECO:0000256" key="3">
    <source>
        <dbReference type="ARBA" id="ARBA00012328"/>
    </source>
</evidence>
<dbReference type="InterPro" id="IPR029028">
    <property type="entry name" value="Alpha/beta_knot_MTases"/>
</dbReference>
<evidence type="ECO:0000259" key="14">
    <source>
        <dbReference type="Pfam" id="PF20260"/>
    </source>
</evidence>
<dbReference type="NCBIfam" id="TIGR00046">
    <property type="entry name" value="RsmE family RNA methyltransferase"/>
    <property type="match status" value="1"/>
</dbReference>
<dbReference type="Proteomes" id="UP000593932">
    <property type="component" value="Chromosome"/>
</dbReference>
<dbReference type="EC" id="2.1.1.193" evidence="3 12"/>
<dbReference type="InterPro" id="IPR046886">
    <property type="entry name" value="RsmE_MTase_dom"/>
</dbReference>
<keyword evidence="7 12" id="KW-0489">Methyltransferase</keyword>
<dbReference type="InterPro" id="IPR029026">
    <property type="entry name" value="tRNA_m1G_MTases_N"/>
</dbReference>
<comment type="similarity">
    <text evidence="2 12">Belongs to the RNA methyltransferase RsmE family.</text>
</comment>
<keyword evidence="6 12" id="KW-0698">rRNA processing</keyword>
<organism evidence="15 16">
    <name type="scientific">Novilysobacter avium</name>
    <dbReference type="NCBI Taxonomy" id="2781023"/>
    <lineage>
        <taxon>Bacteria</taxon>
        <taxon>Pseudomonadati</taxon>
        <taxon>Pseudomonadota</taxon>
        <taxon>Gammaproteobacteria</taxon>
        <taxon>Lysobacterales</taxon>
        <taxon>Lysobacteraceae</taxon>
        <taxon>Novilysobacter</taxon>
    </lineage>
</organism>
<keyword evidence="5 12" id="KW-0963">Cytoplasm</keyword>
<dbReference type="InterPro" id="IPR006700">
    <property type="entry name" value="RsmE"/>
</dbReference>
<feature type="domain" description="Ribosomal RNA small subunit methyltransferase E PUA-like" evidence="14">
    <location>
        <begin position="26"/>
        <end position="66"/>
    </location>
</feature>
<evidence type="ECO:0000256" key="10">
    <source>
        <dbReference type="ARBA" id="ARBA00025699"/>
    </source>
</evidence>
<accession>A0A7S6UJU7</accession>
<dbReference type="NCBIfam" id="NF008692">
    <property type="entry name" value="PRK11713.1-5"/>
    <property type="match status" value="1"/>
</dbReference>
<dbReference type="PANTHER" id="PTHR30027">
    <property type="entry name" value="RIBOSOMAL RNA SMALL SUBUNIT METHYLTRANSFERASE E"/>
    <property type="match status" value="1"/>
</dbReference>
<dbReference type="Gene3D" id="3.40.1280.10">
    <property type="match status" value="1"/>
</dbReference>
<dbReference type="Gene3D" id="2.40.240.20">
    <property type="entry name" value="Hypothetical PUA domain-like, domain 1"/>
    <property type="match status" value="1"/>
</dbReference>
<dbReference type="EMBL" id="CP063657">
    <property type="protein sequence ID" value="QOW21613.1"/>
    <property type="molecule type" value="Genomic_DNA"/>
</dbReference>
<sequence length="256" mass="27014">MRLTRVYVEMPLAVGAELALPDGPAAHLARVLRLAVGDRCVLFNGDGQDYPAIVTAAGKRELRVRLDAPVAVDNESSLRIVLLQGVARGEKMDLILQKATELGVVEVRPLVSQRSEVKLDAARAARRLIHWQGVVIAACEQCGRARVPLVAAPLPLSAVLAGLGTSPHRERVHQADDLRLLLDPDGDLAIRDLTIANGVTEVVLAVGPEGGWSPDDRGQLLAAGFGGLRLGPRILRTETAGLAAIAALQAGFGDLG</sequence>
<evidence type="ECO:0000256" key="2">
    <source>
        <dbReference type="ARBA" id="ARBA00005528"/>
    </source>
</evidence>
<dbReference type="SUPFAM" id="SSF88697">
    <property type="entry name" value="PUA domain-like"/>
    <property type="match status" value="1"/>
</dbReference>
<dbReference type="SUPFAM" id="SSF75217">
    <property type="entry name" value="alpha/beta knot"/>
    <property type="match status" value="1"/>
</dbReference>
<evidence type="ECO:0000256" key="5">
    <source>
        <dbReference type="ARBA" id="ARBA00022490"/>
    </source>
</evidence>